<sequence>MASGLKVKHFKVRGSADDGITVHQWESVEHTWPNHSHPEYKLGVSEGGTGTFFYRGQRYFVGPGKLLVIHPNEVHSCTATGAWRYLYAAPNVIASIVRTFNRNGDIEPLLLPPVIDDMQLVELVLQAHRAMDDGDPQLDQESTFYEAICELLVRHASMPDIPRKRGRANIRRVKESLEAKFSENVSLHELAQLAGTSAPYLSRVFSKEVGIPIQSYLSQIRVRRAQQMLMAGETLANVAYAAGFADQSHFTRHFKRFIGVAPGAYSKAVNPSSNS</sequence>
<dbReference type="GO" id="GO:0003700">
    <property type="term" value="F:DNA-binding transcription factor activity"/>
    <property type="evidence" value="ECO:0007669"/>
    <property type="project" value="InterPro"/>
</dbReference>
<dbReference type="EMBL" id="CP036526">
    <property type="protein sequence ID" value="QDT12624.1"/>
    <property type="molecule type" value="Genomic_DNA"/>
</dbReference>
<evidence type="ECO:0000256" key="3">
    <source>
        <dbReference type="ARBA" id="ARBA00023159"/>
    </source>
</evidence>
<dbReference type="InterPro" id="IPR018062">
    <property type="entry name" value="HTH_AraC-typ_CS"/>
</dbReference>
<evidence type="ECO:0000256" key="1">
    <source>
        <dbReference type="ARBA" id="ARBA00023015"/>
    </source>
</evidence>
<dbReference type="InterPro" id="IPR003313">
    <property type="entry name" value="AraC-bd"/>
</dbReference>
<dbReference type="InterPro" id="IPR037923">
    <property type="entry name" value="HTH-like"/>
</dbReference>
<dbReference type="Gene3D" id="2.60.120.10">
    <property type="entry name" value="Jelly Rolls"/>
    <property type="match status" value="1"/>
</dbReference>
<dbReference type="SMART" id="SM00342">
    <property type="entry name" value="HTH_ARAC"/>
    <property type="match status" value="1"/>
</dbReference>
<evidence type="ECO:0000259" key="5">
    <source>
        <dbReference type="PROSITE" id="PS01124"/>
    </source>
</evidence>
<dbReference type="InterPro" id="IPR018060">
    <property type="entry name" value="HTH_AraC"/>
</dbReference>
<dbReference type="InterPro" id="IPR020449">
    <property type="entry name" value="Tscrpt_reg_AraC-type_HTH"/>
</dbReference>
<dbReference type="SUPFAM" id="SSF46689">
    <property type="entry name" value="Homeodomain-like"/>
    <property type="match status" value="2"/>
</dbReference>
<dbReference type="Pfam" id="PF12833">
    <property type="entry name" value="HTH_18"/>
    <property type="match status" value="1"/>
</dbReference>
<dbReference type="AlphaFoldDB" id="A0A517NZS0"/>
<keyword evidence="1" id="KW-0805">Transcription regulation</keyword>
<keyword evidence="2" id="KW-0238">DNA-binding</keyword>
<organism evidence="6 7">
    <name type="scientific">Stieleria marina</name>
    <dbReference type="NCBI Taxonomy" id="1930275"/>
    <lineage>
        <taxon>Bacteria</taxon>
        <taxon>Pseudomonadati</taxon>
        <taxon>Planctomycetota</taxon>
        <taxon>Planctomycetia</taxon>
        <taxon>Pirellulales</taxon>
        <taxon>Pirellulaceae</taxon>
        <taxon>Stieleria</taxon>
    </lineage>
</organism>
<dbReference type="PROSITE" id="PS00041">
    <property type="entry name" value="HTH_ARAC_FAMILY_1"/>
    <property type="match status" value="1"/>
</dbReference>
<keyword evidence="7" id="KW-1185">Reference proteome</keyword>
<dbReference type="CDD" id="cd07001">
    <property type="entry name" value="cupin_YbfI-like_N"/>
    <property type="match status" value="1"/>
</dbReference>
<dbReference type="InterPro" id="IPR014710">
    <property type="entry name" value="RmlC-like_jellyroll"/>
</dbReference>
<dbReference type="PANTHER" id="PTHR46796:SF2">
    <property type="entry name" value="TRANSCRIPTIONAL REGULATORY PROTEIN"/>
    <property type="match status" value="1"/>
</dbReference>
<keyword evidence="3" id="KW-0010">Activator</keyword>
<dbReference type="Gene3D" id="1.10.10.60">
    <property type="entry name" value="Homeodomain-like"/>
    <property type="match status" value="2"/>
</dbReference>
<keyword evidence="4" id="KW-0804">Transcription</keyword>
<name>A0A517NZS0_9BACT</name>
<dbReference type="Proteomes" id="UP000319817">
    <property type="component" value="Chromosome"/>
</dbReference>
<dbReference type="InterPro" id="IPR009057">
    <property type="entry name" value="Homeodomain-like_sf"/>
</dbReference>
<feature type="domain" description="HTH araC/xylS-type" evidence="5">
    <location>
        <begin position="171"/>
        <end position="268"/>
    </location>
</feature>
<dbReference type="GO" id="GO:0043565">
    <property type="term" value="F:sequence-specific DNA binding"/>
    <property type="evidence" value="ECO:0007669"/>
    <property type="project" value="InterPro"/>
</dbReference>
<evidence type="ECO:0000256" key="4">
    <source>
        <dbReference type="ARBA" id="ARBA00023163"/>
    </source>
</evidence>
<evidence type="ECO:0000313" key="7">
    <source>
        <dbReference type="Proteomes" id="UP000319817"/>
    </source>
</evidence>
<accession>A0A517NZS0</accession>
<dbReference type="SUPFAM" id="SSF51215">
    <property type="entry name" value="Regulatory protein AraC"/>
    <property type="match status" value="1"/>
</dbReference>
<evidence type="ECO:0000313" key="6">
    <source>
        <dbReference type="EMBL" id="QDT12624.1"/>
    </source>
</evidence>
<protein>
    <submittedName>
        <fullName evidence="6">HTH-type transcriptional activator Btr</fullName>
    </submittedName>
</protein>
<gene>
    <name evidence="6" type="primary">btr_2</name>
    <name evidence="6" type="ORF">K239x_46340</name>
</gene>
<evidence type="ECO:0000256" key="2">
    <source>
        <dbReference type="ARBA" id="ARBA00023125"/>
    </source>
</evidence>
<dbReference type="InterPro" id="IPR050204">
    <property type="entry name" value="AraC_XylS_family_regulators"/>
</dbReference>
<dbReference type="PRINTS" id="PR00032">
    <property type="entry name" value="HTHARAC"/>
</dbReference>
<proteinExistence type="predicted"/>
<dbReference type="PANTHER" id="PTHR46796">
    <property type="entry name" value="HTH-TYPE TRANSCRIPTIONAL ACTIVATOR RHAS-RELATED"/>
    <property type="match status" value="1"/>
</dbReference>
<dbReference type="Pfam" id="PF02311">
    <property type="entry name" value="AraC_binding"/>
    <property type="match status" value="1"/>
</dbReference>
<reference evidence="6 7" key="1">
    <citation type="submission" date="2019-02" db="EMBL/GenBank/DDBJ databases">
        <title>Deep-cultivation of Planctomycetes and their phenomic and genomic characterization uncovers novel biology.</title>
        <authorList>
            <person name="Wiegand S."/>
            <person name="Jogler M."/>
            <person name="Boedeker C."/>
            <person name="Pinto D."/>
            <person name="Vollmers J."/>
            <person name="Rivas-Marin E."/>
            <person name="Kohn T."/>
            <person name="Peeters S.H."/>
            <person name="Heuer A."/>
            <person name="Rast P."/>
            <person name="Oberbeckmann S."/>
            <person name="Bunk B."/>
            <person name="Jeske O."/>
            <person name="Meyerdierks A."/>
            <person name="Storesund J.E."/>
            <person name="Kallscheuer N."/>
            <person name="Luecker S."/>
            <person name="Lage O.M."/>
            <person name="Pohl T."/>
            <person name="Merkel B.J."/>
            <person name="Hornburger P."/>
            <person name="Mueller R.-W."/>
            <person name="Bruemmer F."/>
            <person name="Labrenz M."/>
            <person name="Spormann A.M."/>
            <person name="Op den Camp H."/>
            <person name="Overmann J."/>
            <person name="Amann R."/>
            <person name="Jetten M.S.M."/>
            <person name="Mascher T."/>
            <person name="Medema M.H."/>
            <person name="Devos D.P."/>
            <person name="Kaster A.-K."/>
            <person name="Ovreas L."/>
            <person name="Rohde M."/>
            <person name="Galperin M.Y."/>
            <person name="Jogler C."/>
        </authorList>
    </citation>
    <scope>NUCLEOTIDE SEQUENCE [LARGE SCALE GENOMIC DNA]</scope>
    <source>
        <strain evidence="6 7">K23_9</strain>
    </source>
</reference>
<dbReference type="PROSITE" id="PS01124">
    <property type="entry name" value="HTH_ARAC_FAMILY_2"/>
    <property type="match status" value="1"/>
</dbReference>